<dbReference type="PANTHER" id="PTHR24061:SF528">
    <property type="entry name" value="C-FAMILY ODORANT RECEPTOR OLFCD2-RELATED"/>
    <property type="match status" value="1"/>
</dbReference>
<dbReference type="AlphaFoldDB" id="A0A8J4TWB5"/>
<accession>A0A8J4TWB5</accession>
<evidence type="ECO:0000256" key="6">
    <source>
        <dbReference type="ARBA" id="ARBA00023040"/>
    </source>
</evidence>
<gene>
    <name evidence="12" type="ORF">DAT39_021774</name>
</gene>
<dbReference type="Proteomes" id="UP000727407">
    <property type="component" value="Unassembled WGS sequence"/>
</dbReference>
<keyword evidence="3" id="KW-0812">Transmembrane</keyword>
<dbReference type="GO" id="GO:0005886">
    <property type="term" value="C:plasma membrane"/>
    <property type="evidence" value="ECO:0007669"/>
    <property type="project" value="UniProtKB-SubCell"/>
</dbReference>
<keyword evidence="7" id="KW-0472">Membrane</keyword>
<organism evidence="12 13">
    <name type="scientific">Clarias magur</name>
    <name type="common">Asian catfish</name>
    <name type="synonym">Macropteronotus magur</name>
    <dbReference type="NCBI Taxonomy" id="1594786"/>
    <lineage>
        <taxon>Eukaryota</taxon>
        <taxon>Metazoa</taxon>
        <taxon>Chordata</taxon>
        <taxon>Craniata</taxon>
        <taxon>Vertebrata</taxon>
        <taxon>Euteleostomi</taxon>
        <taxon>Actinopterygii</taxon>
        <taxon>Neopterygii</taxon>
        <taxon>Teleostei</taxon>
        <taxon>Ostariophysi</taxon>
        <taxon>Siluriformes</taxon>
        <taxon>Clariidae</taxon>
        <taxon>Clarias</taxon>
    </lineage>
</organism>
<keyword evidence="9" id="KW-0325">Glycoprotein</keyword>
<keyword evidence="13" id="KW-1185">Reference proteome</keyword>
<dbReference type="FunFam" id="3.40.50.2300:FF:000016">
    <property type="entry name" value="Taste 1 receptor member 2"/>
    <property type="match status" value="3"/>
</dbReference>
<comment type="subcellular location">
    <subcellularLocation>
        <location evidence="1">Cell membrane</location>
        <topology evidence="1">Multi-pass membrane protein</topology>
    </subcellularLocation>
</comment>
<keyword evidence="5" id="KW-1133">Transmembrane helix</keyword>
<feature type="domain" description="Receptor ligand binding region" evidence="11">
    <location>
        <begin position="793"/>
        <end position="1079"/>
    </location>
</feature>
<evidence type="ECO:0000256" key="8">
    <source>
        <dbReference type="ARBA" id="ARBA00023170"/>
    </source>
</evidence>
<keyword evidence="6" id="KW-0297">G-protein coupled receptor</keyword>
<evidence type="ECO:0000256" key="1">
    <source>
        <dbReference type="ARBA" id="ARBA00004651"/>
    </source>
</evidence>
<dbReference type="PRINTS" id="PR00248">
    <property type="entry name" value="GPCRMGR"/>
</dbReference>
<sequence length="1118" mass="126009">FNLRELRFAQTMTFVINEINRSNSLLPNISIGYRIYDDCGSRLLSMKASMALMNGMDITADDSCTGQAAVQAIIGESESSPTIVLTKTTLPFSIPVISHGATCECLSNRKEYPFFFRTIASDYYQSRALAYLVKHFGWSWVGAVNSDNDYGNNGMAIFLHAAKEEGICVEYSEKFDRSDTARIMKVVDIIKKGTARVVIIFIAQADMNVLIEQLILKNVTGYQMIGVESWITAMNLATPASYNVLIGSIGLDVGKMNIAGFTDYVVKEFWETDFPCYTEGNISENNCRRYEEIIPFKNNNDDIAELRYANNIYSGVYAVAHSLHSLLRCTENQRCEKDKPIKAWQVVESLKKVNFTTKAGENIWFDSTGATAAKYDVVNWQKGFERKNTEKTHEGMIPCKNHEQDISEMRCAKNIYNAGSLHCGMRFTEKQSCDKDKTIQPQQNVGEFLTAGISTTHVWEVVWFDSTRVMAAEYDGLNWREELQLKLLICYDAFVPSEHQFVLNAKHLVKTGERKEISHSATCECLSNRKEYPSFFRTIPSDYYQGRALAYLVKHFGWSWVGAVYSDNDYGNNGIAIFLNSAKEVGICVEYSEKFDRTYPAKMSKVVDMIRKGTAKVIIVFLAYFDMNILIEQLILKNVTGYQMIGVAWISAVDLATPTSYSVMSGAIGFDVGKLKLGSFADYAVNRFWQTALHCLPTDGNDSQIDNYCSKYEDMIQFKNYSKDIPELRVGEHIWFDSTGATAPKYDVLNWQRGVNGEVQLKIVGYYDASLPNGQQFVLNAEDILWAGEKREISFAATCECLSNRKEYPSFFRTIASDYYQGRALAYLVKHFGWSWVGAVYSDNDYGNNGIAIFLKAAKEAGICVEYSEKFDRTYPAKMIKVVDIIKKSTAKVIVVFFTYFDMNILIEQLILNNLTGYQMIGAVWISAAYLATPASYSVLAGAIGFDVGKLKLSSFADYALNGFWQTAHPCLHTEGNVSETGNCSKYVDMIQFKNYSADIPELRYANNVYNAVYAVAHSLHSLLKCTENQSCEKNKTIQPWQVVDSLKKVNFTSKVGENIWFDSTGATAPKYDVVNWQRGVNGEVQLKIVGYYDASLPNGQQFVLNTENIVWAGEKSE</sequence>
<feature type="domain" description="Receptor ligand binding region" evidence="11">
    <location>
        <begin position="10"/>
        <end position="382"/>
    </location>
</feature>
<reference evidence="12" key="1">
    <citation type="submission" date="2020-07" db="EMBL/GenBank/DDBJ databases">
        <title>Clarias magur genome sequencing, assembly and annotation.</title>
        <authorList>
            <person name="Kushwaha B."/>
            <person name="Kumar R."/>
            <person name="Das P."/>
            <person name="Joshi C.G."/>
            <person name="Kumar D."/>
            <person name="Nagpure N.S."/>
            <person name="Pandey M."/>
            <person name="Agarwal S."/>
            <person name="Srivastava S."/>
            <person name="Singh M."/>
            <person name="Sahoo L."/>
            <person name="Jayasankar P."/>
            <person name="Meher P.K."/>
            <person name="Koringa P.G."/>
            <person name="Iquebal M.A."/>
            <person name="Das S.P."/>
            <person name="Bit A."/>
            <person name="Patnaik S."/>
            <person name="Patel N."/>
            <person name="Shah T.M."/>
            <person name="Hinsu A."/>
            <person name="Jena J.K."/>
        </authorList>
    </citation>
    <scope>NUCLEOTIDE SEQUENCE</scope>
    <source>
        <strain evidence="12">CIFAMagur01</strain>
        <tissue evidence="12">Testis</tissue>
    </source>
</reference>
<evidence type="ECO:0000256" key="7">
    <source>
        <dbReference type="ARBA" id="ARBA00023136"/>
    </source>
</evidence>
<feature type="non-terminal residue" evidence="12">
    <location>
        <position position="1"/>
    </location>
</feature>
<keyword evidence="8 12" id="KW-0675">Receptor</keyword>
<protein>
    <submittedName>
        <fullName evidence="12">Extracellular calcium-sensing receptor-like</fullName>
    </submittedName>
</protein>
<dbReference type="InterPro" id="IPR000337">
    <property type="entry name" value="GPCR_3"/>
</dbReference>
<dbReference type="Pfam" id="PF01094">
    <property type="entry name" value="ANF_receptor"/>
    <property type="match status" value="3"/>
</dbReference>
<dbReference type="Gene3D" id="3.40.50.2300">
    <property type="match status" value="6"/>
</dbReference>
<comment type="caution">
    <text evidence="12">The sequence shown here is derived from an EMBL/GenBank/DDBJ whole genome shotgun (WGS) entry which is preliminary data.</text>
</comment>
<evidence type="ECO:0000256" key="5">
    <source>
        <dbReference type="ARBA" id="ARBA00022989"/>
    </source>
</evidence>
<evidence type="ECO:0000256" key="4">
    <source>
        <dbReference type="ARBA" id="ARBA00022729"/>
    </source>
</evidence>
<keyword evidence="10" id="KW-0807">Transducer</keyword>
<dbReference type="PANTHER" id="PTHR24061">
    <property type="entry name" value="CALCIUM-SENSING RECEPTOR-RELATED"/>
    <property type="match status" value="1"/>
</dbReference>
<feature type="domain" description="Receptor ligand binding region" evidence="11">
    <location>
        <begin position="517"/>
        <end position="683"/>
    </location>
</feature>
<dbReference type="GO" id="GO:0004930">
    <property type="term" value="F:G protein-coupled receptor activity"/>
    <property type="evidence" value="ECO:0007669"/>
    <property type="project" value="UniProtKB-KW"/>
</dbReference>
<keyword evidence="2" id="KW-1003">Cell membrane</keyword>
<dbReference type="OrthoDB" id="5984008at2759"/>
<feature type="non-terminal residue" evidence="12">
    <location>
        <position position="1118"/>
    </location>
</feature>
<name>A0A8J4TWB5_CLAMG</name>
<evidence type="ECO:0000259" key="11">
    <source>
        <dbReference type="Pfam" id="PF01094"/>
    </source>
</evidence>
<evidence type="ECO:0000313" key="12">
    <source>
        <dbReference type="EMBL" id="KAF5888515.1"/>
    </source>
</evidence>
<evidence type="ECO:0000256" key="9">
    <source>
        <dbReference type="ARBA" id="ARBA00023180"/>
    </source>
</evidence>
<evidence type="ECO:0000256" key="10">
    <source>
        <dbReference type="ARBA" id="ARBA00023224"/>
    </source>
</evidence>
<evidence type="ECO:0000256" key="2">
    <source>
        <dbReference type="ARBA" id="ARBA00022475"/>
    </source>
</evidence>
<dbReference type="InterPro" id="IPR001828">
    <property type="entry name" value="ANF_lig-bd_rcpt"/>
</dbReference>
<evidence type="ECO:0000256" key="3">
    <source>
        <dbReference type="ARBA" id="ARBA00022692"/>
    </source>
</evidence>
<dbReference type="InterPro" id="IPR000068">
    <property type="entry name" value="GPCR_3_Ca_sens_rcpt-rel"/>
</dbReference>
<dbReference type="SUPFAM" id="SSF53822">
    <property type="entry name" value="Periplasmic binding protein-like I"/>
    <property type="match status" value="3"/>
</dbReference>
<evidence type="ECO:0000313" key="13">
    <source>
        <dbReference type="Proteomes" id="UP000727407"/>
    </source>
</evidence>
<proteinExistence type="predicted"/>
<dbReference type="InterPro" id="IPR028082">
    <property type="entry name" value="Peripla_BP_I"/>
</dbReference>
<keyword evidence="4" id="KW-0732">Signal</keyword>
<dbReference type="EMBL" id="QNUK01000971">
    <property type="protein sequence ID" value="KAF5888515.1"/>
    <property type="molecule type" value="Genomic_DNA"/>
</dbReference>